<dbReference type="EMBL" id="JANSLD010000014">
    <property type="protein sequence ID" value="MCY1582787.1"/>
    <property type="molecule type" value="Genomic_DNA"/>
</dbReference>
<keyword evidence="1" id="KW-1133">Transmembrane helix</keyword>
<comment type="caution">
    <text evidence="2">The sequence shown here is derived from an EMBL/GenBank/DDBJ whole genome shotgun (WGS) entry which is preliminary data.</text>
</comment>
<keyword evidence="1" id="KW-0812">Transmembrane</keyword>
<feature type="transmembrane region" description="Helical" evidence="1">
    <location>
        <begin position="24"/>
        <end position="43"/>
    </location>
</feature>
<sequence>MLLLIIIGWILGITLIVSGFINHHYVVMSVGIVGLIMNIYYYVQYRQRSRED</sequence>
<evidence type="ECO:0000313" key="3">
    <source>
        <dbReference type="Proteomes" id="UP001072952"/>
    </source>
</evidence>
<evidence type="ECO:0008006" key="4">
    <source>
        <dbReference type="Google" id="ProtNLM"/>
    </source>
</evidence>
<accession>A0ABT4BLE6</accession>
<evidence type="ECO:0000256" key="1">
    <source>
        <dbReference type="SAM" id="Phobius"/>
    </source>
</evidence>
<proteinExistence type="predicted"/>
<dbReference type="Proteomes" id="UP001072952">
    <property type="component" value="Unassembled WGS sequence"/>
</dbReference>
<reference evidence="2" key="1">
    <citation type="journal article" date="2022" name="Int. J. Mol. Sci.">
        <title>Phenotypic and Genotypic Virulence Characterisation of Staphylococcus pettenkoferi Strains Isolated from Human Bloodstream and Diabetic Foot Infections.</title>
        <authorList>
            <person name="Magnan C."/>
            <person name="Ahmad-Mansour N."/>
            <person name="Pouget C."/>
            <person name="Morsli M."/>
            <person name="Huc-Brandt S."/>
            <person name="Pantel A."/>
            <person name="Dunyach-Remy C."/>
            <person name="Sotto A."/>
            <person name="Molle V."/>
            <person name="Lavigne J.-P."/>
        </authorList>
    </citation>
    <scope>NUCLEOTIDE SEQUENCE</scope>
    <source>
        <strain evidence="2">NSP012P</strain>
    </source>
</reference>
<evidence type="ECO:0000313" key="2">
    <source>
        <dbReference type="EMBL" id="MCY1582787.1"/>
    </source>
</evidence>
<dbReference type="GeneID" id="52187462"/>
<name>A0ABT4BLE6_9STAP</name>
<organism evidence="2 3">
    <name type="scientific">Staphylococcus pettenkoferi</name>
    <dbReference type="NCBI Taxonomy" id="170573"/>
    <lineage>
        <taxon>Bacteria</taxon>
        <taxon>Bacillati</taxon>
        <taxon>Bacillota</taxon>
        <taxon>Bacilli</taxon>
        <taxon>Bacillales</taxon>
        <taxon>Staphylococcaceae</taxon>
        <taxon>Staphylococcus</taxon>
    </lineage>
</organism>
<protein>
    <recommendedName>
        <fullName evidence="4">Lmo0937 family membrane protein</fullName>
    </recommendedName>
</protein>
<keyword evidence="1" id="KW-0472">Membrane</keyword>
<dbReference type="RefSeq" id="WP_167693686.1">
    <property type="nucleotide sequence ID" value="NZ_CP022096.2"/>
</dbReference>
<keyword evidence="3" id="KW-1185">Reference proteome</keyword>
<gene>
    <name evidence="2" type="ORF">NW133_04380</name>
</gene>
<reference evidence="2" key="2">
    <citation type="submission" date="2022-08" db="EMBL/GenBank/DDBJ databases">
        <authorList>
            <person name="Magnan C."/>
        </authorList>
    </citation>
    <scope>NUCLEOTIDE SEQUENCE</scope>
    <source>
        <strain evidence="2">NSP012P</strain>
    </source>
</reference>